<dbReference type="InterPro" id="IPR015413">
    <property type="entry name" value="Methionyl/Leucyl_tRNA_Synth"/>
</dbReference>
<dbReference type="SUPFAM" id="SSF47323">
    <property type="entry name" value="Anticodon-binding domain of a subclass of class I aminoacyl-tRNA synthetases"/>
    <property type="match status" value="1"/>
</dbReference>
<dbReference type="RefSeq" id="WP_205517083.1">
    <property type="nucleotide sequence ID" value="NZ_CP070479.1"/>
</dbReference>
<feature type="domain" description="Methionyl/Leucyl tRNA synthetase" evidence="13">
    <location>
        <begin position="35"/>
        <end position="179"/>
    </location>
</feature>
<sequence>MSNYDFLNIEKKWQNTWDENQYFEPKKDFNLSKKYILSMFPYPSGNLHMGHVRNYTIGDALARFYRRKGFNVLHPFGWDAFGLPAENAAIKHGIHPKDWTYKNIDTMNKNIKQLGISFAWDYFCITSDEIYTKWEQKLFIEMWKNNLVYRKNALLNWCEKDQTVLANEQVINGLCWRCDMPVVKKETEQYYLKIRKYSKELQDNLNNLKGFWPDKVLSMQNNWINYEKGYKAVFLDKNRELKNNIEIFINDKKDLEIIDFITISANHDIVDELIEKGTISDEDIKKIEKIKVSAQSKNFSEKLSFKLPFPFVLSGENLKNINVYVSDFSTLGTKNKSQIINCSKLPSYLKFAQANNISIDNISIDYETLCLENDERINLQDWGISRQRYWGAPIPMIHCDLCGTVPEKIENLPVVLPRDVDFNKMGNPLTTNSYWLKTKCPECQGEATRETDTFDTFFESSWYFLRFTCPPELRKKMALDSQSTKYWNSVDNYIGGVEHAVLHLLYARFFTKVMADLGYVDFREPFSNLLTQGMVLKDGAKMSKSKGNVVAPNDLILKYGADTVRLFILFAAPPSKELEWSDDGVEGCSRFINRLITLFSKVRKVENFSSKLIDSTKLNDFEKESRRKLYKSLVKQEEIYANNKNEYAFNTLIAWIMEVLNSYEKIDNNLLLNEFLYVALNVLEPFIPHISWEISEKLFNLTNLRNFEIDQEILKSDFVNYGVTINGKVKCQILVPAADNNKEYVLSLAKKEASKWLSGVTILKEIFVLNKIVNIVIKN</sequence>
<dbReference type="GO" id="GO:0004823">
    <property type="term" value="F:leucine-tRNA ligase activity"/>
    <property type="evidence" value="ECO:0007669"/>
    <property type="project" value="UniProtKB-EC"/>
</dbReference>
<dbReference type="GO" id="GO:0005524">
    <property type="term" value="F:ATP binding"/>
    <property type="evidence" value="ECO:0007669"/>
    <property type="project" value="UniProtKB-KW"/>
</dbReference>
<evidence type="ECO:0000256" key="10">
    <source>
        <dbReference type="ARBA" id="ARBA00047469"/>
    </source>
</evidence>
<evidence type="ECO:0000313" key="14">
    <source>
        <dbReference type="EMBL" id="MBZ4195571.1"/>
    </source>
</evidence>
<organism evidence="14 15">
    <name type="scientific">Mycoplasma tauri</name>
    <dbReference type="NCBI Taxonomy" id="547987"/>
    <lineage>
        <taxon>Bacteria</taxon>
        <taxon>Bacillati</taxon>
        <taxon>Mycoplasmatota</taxon>
        <taxon>Mollicutes</taxon>
        <taxon>Mycoplasmataceae</taxon>
        <taxon>Mycoplasma</taxon>
    </lineage>
</organism>
<keyword evidence="6 11" id="KW-0067">ATP-binding</keyword>
<keyword evidence="3" id="KW-0963">Cytoplasm</keyword>
<dbReference type="EMBL" id="JAIQBY010000029">
    <property type="protein sequence ID" value="MBZ4195571.1"/>
    <property type="molecule type" value="Genomic_DNA"/>
</dbReference>
<dbReference type="FunFam" id="1.10.730.10:FF:000002">
    <property type="entry name" value="Leucine--tRNA ligase"/>
    <property type="match status" value="1"/>
</dbReference>
<dbReference type="PRINTS" id="PR00985">
    <property type="entry name" value="TRNASYNTHLEU"/>
</dbReference>
<evidence type="ECO:0000256" key="3">
    <source>
        <dbReference type="ARBA" id="ARBA00022490"/>
    </source>
</evidence>
<keyword evidence="5 11" id="KW-0547">Nucleotide-binding</keyword>
<evidence type="ECO:0000256" key="7">
    <source>
        <dbReference type="ARBA" id="ARBA00022917"/>
    </source>
</evidence>
<dbReference type="Pfam" id="PF00133">
    <property type="entry name" value="tRNA-synt_1"/>
    <property type="match status" value="1"/>
</dbReference>
<evidence type="ECO:0000256" key="2">
    <source>
        <dbReference type="ARBA" id="ARBA00013164"/>
    </source>
</evidence>
<evidence type="ECO:0000313" key="15">
    <source>
        <dbReference type="Proteomes" id="UP000772186"/>
    </source>
</evidence>
<comment type="caution">
    <text evidence="14">The sequence shown here is derived from an EMBL/GenBank/DDBJ whole genome shotgun (WGS) entry which is preliminary data.</text>
</comment>
<name>A0A953T6V3_9MOLU</name>
<evidence type="ECO:0000256" key="6">
    <source>
        <dbReference type="ARBA" id="ARBA00022840"/>
    </source>
</evidence>
<evidence type="ECO:0000256" key="11">
    <source>
        <dbReference type="RuleBase" id="RU363035"/>
    </source>
</evidence>
<evidence type="ECO:0000256" key="8">
    <source>
        <dbReference type="ARBA" id="ARBA00023146"/>
    </source>
</evidence>
<evidence type="ECO:0000259" key="12">
    <source>
        <dbReference type="Pfam" id="PF00133"/>
    </source>
</evidence>
<dbReference type="PROSITE" id="PS00178">
    <property type="entry name" value="AA_TRNA_LIGASE_I"/>
    <property type="match status" value="1"/>
</dbReference>
<evidence type="ECO:0000256" key="5">
    <source>
        <dbReference type="ARBA" id="ARBA00022741"/>
    </source>
</evidence>
<dbReference type="InterPro" id="IPR002300">
    <property type="entry name" value="aa-tRNA-synth_Ia"/>
</dbReference>
<dbReference type="Proteomes" id="UP000772186">
    <property type="component" value="Unassembled WGS sequence"/>
</dbReference>
<proteinExistence type="inferred from homology"/>
<dbReference type="Pfam" id="PF09334">
    <property type="entry name" value="tRNA-synt_1g"/>
    <property type="match status" value="1"/>
</dbReference>
<comment type="similarity">
    <text evidence="1 11">Belongs to the class-I aminoacyl-tRNA synthetase family.</text>
</comment>
<dbReference type="InterPro" id="IPR009080">
    <property type="entry name" value="tRNAsynth_Ia_anticodon-bd"/>
</dbReference>
<dbReference type="CDD" id="cd00812">
    <property type="entry name" value="LeuRS_core"/>
    <property type="match status" value="1"/>
</dbReference>
<dbReference type="EC" id="6.1.1.4" evidence="2"/>
<dbReference type="PANTHER" id="PTHR43740:SF2">
    <property type="entry name" value="LEUCINE--TRNA LIGASE, MITOCHONDRIAL"/>
    <property type="match status" value="1"/>
</dbReference>
<dbReference type="SUPFAM" id="SSF52374">
    <property type="entry name" value="Nucleotidylyl transferase"/>
    <property type="match status" value="1"/>
</dbReference>
<feature type="domain" description="Aminoacyl-tRNA synthetase class Ia" evidence="12">
    <location>
        <begin position="378"/>
        <end position="581"/>
    </location>
</feature>
<accession>A0A953T6V3</accession>
<evidence type="ECO:0000256" key="9">
    <source>
        <dbReference type="ARBA" id="ARBA00030520"/>
    </source>
</evidence>
<dbReference type="Gene3D" id="1.10.730.10">
    <property type="entry name" value="Isoleucyl-tRNA Synthetase, Domain 1"/>
    <property type="match status" value="2"/>
</dbReference>
<reference evidence="14 15" key="1">
    <citation type="submission" date="2021-09" db="EMBL/GenBank/DDBJ databases">
        <title>WGS of Mycoplasma sp. Zaradi2 strains.</title>
        <authorList>
            <person name="Spergser J."/>
        </authorList>
    </citation>
    <scope>NUCLEOTIDE SEQUENCE [LARGE SCALE GENOMIC DNA]</scope>
    <source>
        <strain evidence="14 15">1331</strain>
    </source>
</reference>
<dbReference type="GO" id="GO:0005829">
    <property type="term" value="C:cytosol"/>
    <property type="evidence" value="ECO:0007669"/>
    <property type="project" value="TreeGrafter"/>
</dbReference>
<dbReference type="AlphaFoldDB" id="A0A953T6V3"/>
<dbReference type="InterPro" id="IPR002302">
    <property type="entry name" value="Leu-tRNA-ligase"/>
</dbReference>
<dbReference type="PANTHER" id="PTHR43740">
    <property type="entry name" value="LEUCYL-TRNA SYNTHETASE"/>
    <property type="match status" value="1"/>
</dbReference>
<comment type="catalytic activity">
    <reaction evidence="10">
        <text>tRNA(Leu) + L-leucine + ATP = L-leucyl-tRNA(Leu) + AMP + diphosphate</text>
        <dbReference type="Rhea" id="RHEA:11688"/>
        <dbReference type="Rhea" id="RHEA-COMP:9613"/>
        <dbReference type="Rhea" id="RHEA-COMP:9622"/>
        <dbReference type="ChEBI" id="CHEBI:30616"/>
        <dbReference type="ChEBI" id="CHEBI:33019"/>
        <dbReference type="ChEBI" id="CHEBI:57427"/>
        <dbReference type="ChEBI" id="CHEBI:78442"/>
        <dbReference type="ChEBI" id="CHEBI:78494"/>
        <dbReference type="ChEBI" id="CHEBI:456215"/>
        <dbReference type="EC" id="6.1.1.4"/>
    </reaction>
</comment>
<dbReference type="Gene3D" id="3.40.50.620">
    <property type="entry name" value="HUPs"/>
    <property type="match status" value="2"/>
</dbReference>
<dbReference type="Gene3D" id="3.10.20.590">
    <property type="match status" value="1"/>
</dbReference>
<dbReference type="GO" id="GO:0006429">
    <property type="term" value="P:leucyl-tRNA aminoacylation"/>
    <property type="evidence" value="ECO:0007669"/>
    <property type="project" value="InterPro"/>
</dbReference>
<keyword evidence="4 11" id="KW-0436">Ligase</keyword>
<evidence type="ECO:0000259" key="13">
    <source>
        <dbReference type="Pfam" id="PF09334"/>
    </source>
</evidence>
<dbReference type="InterPro" id="IPR001412">
    <property type="entry name" value="aa-tRNA-synth_I_CS"/>
</dbReference>
<keyword evidence="7 11" id="KW-0648">Protein biosynthesis</keyword>
<evidence type="ECO:0000256" key="4">
    <source>
        <dbReference type="ARBA" id="ARBA00022598"/>
    </source>
</evidence>
<protein>
    <recommendedName>
        <fullName evidence="2">leucine--tRNA ligase</fullName>
        <ecNumber evidence="2">6.1.1.4</ecNumber>
    </recommendedName>
    <alternativeName>
        <fullName evidence="9">Leucyl-tRNA synthetase</fullName>
    </alternativeName>
</protein>
<gene>
    <name evidence="14" type="ORF">LAD73_02490</name>
</gene>
<keyword evidence="15" id="KW-1185">Reference proteome</keyword>
<dbReference type="InterPro" id="IPR014729">
    <property type="entry name" value="Rossmann-like_a/b/a_fold"/>
</dbReference>
<evidence type="ECO:0000256" key="1">
    <source>
        <dbReference type="ARBA" id="ARBA00005594"/>
    </source>
</evidence>
<keyword evidence="8 11" id="KW-0030">Aminoacyl-tRNA synthetase</keyword>